<name>A0A1E3NET5_9ASCO</name>
<feature type="region of interest" description="Disordered" evidence="1">
    <location>
        <begin position="486"/>
        <end position="575"/>
    </location>
</feature>
<feature type="region of interest" description="Disordered" evidence="1">
    <location>
        <begin position="383"/>
        <end position="435"/>
    </location>
</feature>
<feature type="compositionally biased region" description="Low complexity" evidence="1">
    <location>
        <begin position="209"/>
        <end position="226"/>
    </location>
</feature>
<gene>
    <name evidence="3" type="ORF">PICMEDRAFT_174556</name>
</gene>
<feature type="compositionally biased region" description="Low complexity" evidence="1">
    <location>
        <begin position="389"/>
        <end position="423"/>
    </location>
</feature>
<evidence type="ECO:0000256" key="1">
    <source>
        <dbReference type="SAM" id="MobiDB-lite"/>
    </source>
</evidence>
<feature type="compositionally biased region" description="Basic and acidic residues" evidence="1">
    <location>
        <begin position="600"/>
        <end position="610"/>
    </location>
</feature>
<organism evidence="3 4">
    <name type="scientific">Pichia membranifaciens NRRL Y-2026</name>
    <dbReference type="NCBI Taxonomy" id="763406"/>
    <lineage>
        <taxon>Eukaryota</taxon>
        <taxon>Fungi</taxon>
        <taxon>Dikarya</taxon>
        <taxon>Ascomycota</taxon>
        <taxon>Saccharomycotina</taxon>
        <taxon>Pichiomycetes</taxon>
        <taxon>Pichiales</taxon>
        <taxon>Pichiaceae</taxon>
        <taxon>Pichia</taxon>
    </lineage>
</organism>
<feature type="compositionally biased region" description="Basic and acidic residues" evidence="1">
    <location>
        <begin position="638"/>
        <end position="647"/>
    </location>
</feature>
<feature type="region of interest" description="Disordered" evidence="1">
    <location>
        <begin position="728"/>
        <end position="749"/>
    </location>
</feature>
<dbReference type="Proteomes" id="UP000094455">
    <property type="component" value="Unassembled WGS sequence"/>
</dbReference>
<feature type="region of interest" description="Disordered" evidence="1">
    <location>
        <begin position="186"/>
        <end position="231"/>
    </location>
</feature>
<feature type="compositionally biased region" description="Polar residues" evidence="1">
    <location>
        <begin position="1094"/>
        <end position="1104"/>
    </location>
</feature>
<feature type="compositionally biased region" description="Low complexity" evidence="1">
    <location>
        <begin position="50"/>
        <end position="75"/>
    </location>
</feature>
<feature type="compositionally biased region" description="Low complexity" evidence="1">
    <location>
        <begin position="108"/>
        <end position="126"/>
    </location>
</feature>
<accession>A0A1E3NET5</accession>
<feature type="compositionally biased region" description="Polar residues" evidence="1">
    <location>
        <begin position="76"/>
        <end position="91"/>
    </location>
</feature>
<feature type="region of interest" description="Disordered" evidence="1">
    <location>
        <begin position="1"/>
        <end position="20"/>
    </location>
</feature>
<feature type="region of interest" description="Disordered" evidence="1">
    <location>
        <begin position="141"/>
        <end position="170"/>
    </location>
</feature>
<feature type="compositionally biased region" description="Acidic residues" evidence="1">
    <location>
        <begin position="661"/>
        <end position="671"/>
    </location>
</feature>
<feature type="compositionally biased region" description="Acidic residues" evidence="1">
    <location>
        <begin position="730"/>
        <end position="739"/>
    </location>
</feature>
<reference evidence="3 4" key="1">
    <citation type="journal article" date="2016" name="Proc. Natl. Acad. Sci. U.S.A.">
        <title>Comparative genomics of biotechnologically important yeasts.</title>
        <authorList>
            <person name="Riley R."/>
            <person name="Haridas S."/>
            <person name="Wolfe K.H."/>
            <person name="Lopes M.R."/>
            <person name="Hittinger C.T."/>
            <person name="Goeker M."/>
            <person name="Salamov A.A."/>
            <person name="Wisecaver J.H."/>
            <person name="Long T.M."/>
            <person name="Calvey C.H."/>
            <person name="Aerts A.L."/>
            <person name="Barry K.W."/>
            <person name="Choi C."/>
            <person name="Clum A."/>
            <person name="Coughlan A.Y."/>
            <person name="Deshpande S."/>
            <person name="Douglass A.P."/>
            <person name="Hanson S.J."/>
            <person name="Klenk H.-P."/>
            <person name="LaButti K.M."/>
            <person name="Lapidus A."/>
            <person name="Lindquist E.A."/>
            <person name="Lipzen A.M."/>
            <person name="Meier-Kolthoff J.P."/>
            <person name="Ohm R.A."/>
            <person name="Otillar R.P."/>
            <person name="Pangilinan J.L."/>
            <person name="Peng Y."/>
            <person name="Rokas A."/>
            <person name="Rosa C.A."/>
            <person name="Scheuner C."/>
            <person name="Sibirny A.A."/>
            <person name="Slot J.C."/>
            <person name="Stielow J.B."/>
            <person name="Sun H."/>
            <person name="Kurtzman C.P."/>
            <person name="Blackwell M."/>
            <person name="Grigoriev I.V."/>
            <person name="Jeffries T.W."/>
        </authorList>
    </citation>
    <scope>NUCLEOTIDE SEQUENCE [LARGE SCALE GENOMIC DNA]</scope>
    <source>
        <strain evidence="3 4">NRRL Y-2026</strain>
    </source>
</reference>
<dbReference type="GO" id="GO:0007039">
    <property type="term" value="P:protein catabolic process in the vacuole"/>
    <property type="evidence" value="ECO:0007669"/>
    <property type="project" value="TreeGrafter"/>
</dbReference>
<dbReference type="InterPro" id="IPR013860">
    <property type="entry name" value="AreA_GATA"/>
</dbReference>
<feature type="compositionally biased region" description="Basic and acidic residues" evidence="1">
    <location>
        <begin position="688"/>
        <end position="698"/>
    </location>
</feature>
<feature type="compositionally biased region" description="Acidic residues" evidence="1">
    <location>
        <begin position="1008"/>
        <end position="1053"/>
    </location>
</feature>
<evidence type="ECO:0000313" key="4">
    <source>
        <dbReference type="Proteomes" id="UP000094455"/>
    </source>
</evidence>
<feature type="region of interest" description="Disordered" evidence="1">
    <location>
        <begin position="1090"/>
        <end position="1122"/>
    </location>
</feature>
<keyword evidence="4" id="KW-1185">Reference proteome</keyword>
<evidence type="ECO:0000259" key="2">
    <source>
        <dbReference type="Pfam" id="PF08550"/>
    </source>
</evidence>
<feature type="region of interest" description="Disordered" evidence="1">
    <location>
        <begin position="50"/>
        <end position="96"/>
    </location>
</feature>
<feature type="compositionally biased region" description="Polar residues" evidence="1">
    <location>
        <begin position="946"/>
        <end position="993"/>
    </location>
</feature>
<feature type="region of interest" description="Disordered" evidence="1">
    <location>
        <begin position="326"/>
        <end position="371"/>
    </location>
</feature>
<dbReference type="RefSeq" id="XP_019015753.1">
    <property type="nucleotide sequence ID" value="XM_019161610.1"/>
</dbReference>
<feature type="compositionally biased region" description="Low complexity" evidence="1">
    <location>
        <begin position="342"/>
        <end position="371"/>
    </location>
</feature>
<feature type="compositionally biased region" description="Low complexity" evidence="1">
    <location>
        <begin position="520"/>
        <end position="544"/>
    </location>
</feature>
<feature type="domain" description="Nitrogen regulatory protein areA GATA-like" evidence="2">
    <location>
        <begin position="267"/>
        <end position="294"/>
    </location>
</feature>
<protein>
    <recommendedName>
        <fullName evidence="2">Nitrogen regulatory protein areA GATA-like domain-containing protein</fullName>
    </recommendedName>
</protein>
<dbReference type="AlphaFoldDB" id="A0A1E3NET5"/>
<feature type="region of interest" description="Disordered" evidence="1">
    <location>
        <begin position="107"/>
        <end position="126"/>
    </location>
</feature>
<dbReference type="GeneID" id="30178297"/>
<dbReference type="Pfam" id="PF08550">
    <property type="entry name" value="GATA_AreA"/>
    <property type="match status" value="1"/>
</dbReference>
<dbReference type="InterPro" id="IPR052292">
    <property type="entry name" value="Glucose_repression_reg"/>
</dbReference>
<dbReference type="GO" id="GO:0042149">
    <property type="term" value="P:cellular response to glucose starvation"/>
    <property type="evidence" value="ECO:0007669"/>
    <property type="project" value="TreeGrafter"/>
</dbReference>
<dbReference type="STRING" id="763406.A0A1E3NET5"/>
<dbReference type="EMBL" id="KV454006">
    <property type="protein sequence ID" value="ODQ44640.1"/>
    <property type="molecule type" value="Genomic_DNA"/>
</dbReference>
<feature type="region of interest" description="Disordered" evidence="1">
    <location>
        <begin position="946"/>
        <end position="1060"/>
    </location>
</feature>
<feature type="compositionally biased region" description="Low complexity" evidence="1">
    <location>
        <begin position="915"/>
        <end position="930"/>
    </location>
</feature>
<proteinExistence type="predicted"/>
<dbReference type="PANTHER" id="PTHR28051">
    <property type="entry name" value="PROTEIN MTL1-RELATED"/>
    <property type="match status" value="1"/>
</dbReference>
<feature type="compositionally biased region" description="Polar residues" evidence="1">
    <location>
        <begin position="493"/>
        <end position="519"/>
    </location>
</feature>
<feature type="compositionally biased region" description="Polar residues" evidence="1">
    <location>
        <begin position="158"/>
        <end position="170"/>
    </location>
</feature>
<evidence type="ECO:0000313" key="3">
    <source>
        <dbReference type="EMBL" id="ODQ44640.1"/>
    </source>
</evidence>
<dbReference type="PANTHER" id="PTHR28051:SF1">
    <property type="entry name" value="PROTEIN MTL1-RELATED"/>
    <property type="match status" value="1"/>
</dbReference>
<dbReference type="GO" id="GO:0005773">
    <property type="term" value="C:vacuole"/>
    <property type="evidence" value="ECO:0007669"/>
    <property type="project" value="GOC"/>
</dbReference>
<sequence>MSKEVFNEGPTTSQHVESVDDNHFQNTTFKLKRTRSMGLLDNFIVDPAAAGSANSSGSSSSSSSGASSGSLPSSANTNRSTLGRIQPSKLTAGTYIPEETLTRLNLKSPASSTSCSSHAAGSGSNAGNLFRSSIINKKLENSPQSFQSDDFSDDLYTSEDSLSSPGSSVHNLNSTSNICLIPKHQQKRYNQLHSHDSEENGYYSSVTDSHNSNSQPISSNPTSSSQDFTDVSNLSNMLHDDIDVKDAPNEHVDYLTHKWAEDEISKSWKYVILRRKNVADSARLENASWRTWAQTRLGLKTISPEDLNWSKDSDVTWLYGPVIKSSNSNSNSNIEGNENVKSGSNSTTPLSPPSSSNFASSSSNENPSMSSVTLLRNHSMDNESPLIINNNTNKSYDNTSNDNTSQNNNNNNKKNANNNNGDNESTLLSIDGNDAHHKSGNQALFKTGNNSCEHLKSILKKKTKVEKMISDASYCRLQHLLENREQKLKSQHESSVSPVLEPSTSNSLNSIPSTSTITMSNMNLLNNSSNLNSRSNSTLASSKTLHSKKKSSLKNSQLHIQQNSSEVRSDSNTKKEKHIHFNMRVDQCIALAKPNKGGNNKKDDKERADNVQDDTMGYANSSDESDDYPVSKMVSSSYKEDHDHYADDESDHQFNSNAAMDDSDSDSDSDEGGFVLRPSVNKPNISHNPHENNYERNGKLSGSRENSQNSIIVVSTIAPLPATTLKFGSDDEYDNDDYGNDGTASDGSKYPHNKMYTVSHNTKTNRGYDYYYDYNTVYSNTSNPMFYSANNNANADVEMYDVPESCQIEDTMDLDDNQSHTSPNIADSPLISHMGYSLPNVHSVTASPLMLPSSVSDNTMVDVPASFMNDIPQFEDDNNKHDSDIDNTDTTGQSMHIERSDMDGPTNDGLKRTRSIGSSSSRNASSQSLSSIKMGLSGLDLNTSGLRRSSATDSKPQLFQLSNDESEKSNLSTAGKSGKSFISNDSSKNNSARSDGGSGRNKFMFAESESETEAGTDDQMDAEDNYDNGNDYDQDYDEDYNGYSDHDDDDHEMIDDRSIENVKRSQTNLINAVKSASSFGSLAEINRKFGGIGATSNPATTNSKGKPRTAFSFQNDSESESE</sequence>
<feature type="region of interest" description="Disordered" evidence="1">
    <location>
        <begin position="869"/>
        <end position="930"/>
    </location>
</feature>
<feature type="region of interest" description="Disordered" evidence="1">
    <location>
        <begin position="593"/>
        <end position="706"/>
    </location>
</feature>
<dbReference type="OrthoDB" id="5563539at2759"/>